<proteinExistence type="predicted"/>
<geneLocation type="mitochondrion" evidence="1"/>
<organism evidence="1">
    <name type="scientific">Annulohypoxylon stygium</name>
    <dbReference type="NCBI Taxonomy" id="326628"/>
    <lineage>
        <taxon>Eukaryota</taxon>
        <taxon>Fungi</taxon>
        <taxon>Dikarya</taxon>
        <taxon>Ascomycota</taxon>
        <taxon>Pezizomycotina</taxon>
        <taxon>Sordariomycetes</taxon>
        <taxon>Xylariomycetidae</taxon>
        <taxon>Xylariales</taxon>
        <taxon>Hypoxylaceae</taxon>
        <taxon>Annulohypoxylon</taxon>
    </lineage>
</organism>
<keyword evidence="1" id="KW-0496">Mitochondrion</keyword>
<dbReference type="AlphaFoldDB" id="A0A386RWC3"/>
<reference evidence="1" key="1">
    <citation type="journal article" date="2018" name="Front. Microbiol.">
        <title>Comparison of the Mitochondrial Genome Sequences of Six Annulohypoxylon stygium Isolates Suggests Short Fragment Insertions as a Potential Factor Leading to Larger Genomic Size.</title>
        <authorList>
            <person name="Deng Y."/>
            <person name="Hsiang T."/>
            <person name="Li S."/>
            <person name="Lin L."/>
            <person name="Wang Q."/>
            <person name="Chen Q."/>
            <person name="Xie B."/>
            <person name="Ming R."/>
        </authorList>
    </citation>
    <scope>NUCLEOTIDE SEQUENCE</scope>
    <source>
        <strain evidence="1">C</strain>
        <strain evidence="2">D</strain>
    </source>
</reference>
<gene>
    <name evidence="1" type="primary">orf99</name>
</gene>
<name>A0A386RWC3_9PEZI</name>
<evidence type="ECO:0000313" key="1">
    <source>
        <dbReference type="EMBL" id="AYE67592.1"/>
    </source>
</evidence>
<dbReference type="EMBL" id="MH620793">
    <property type="protein sequence ID" value="AYE67617.1"/>
    <property type="molecule type" value="Genomic_DNA"/>
</dbReference>
<protein>
    <submittedName>
        <fullName evidence="1">Uncharacterized protein</fullName>
    </submittedName>
</protein>
<dbReference type="EMBL" id="MH620792">
    <property type="protein sequence ID" value="AYE67592.1"/>
    <property type="molecule type" value="Genomic_DNA"/>
</dbReference>
<accession>A0A386RWC3</accession>
<sequence length="99" mass="11538">METILCISKPRNHSIKSRDRKIFLILIYSAWIYFKAKSKHCCLEDSSIATNYLLTLRDEVLIRSVLGYEVPRLNIADPGPIKFILKSTITHLRVRILHK</sequence>
<evidence type="ECO:0000313" key="2">
    <source>
        <dbReference type="EMBL" id="AYE67617.1"/>
    </source>
</evidence>